<reference evidence="2" key="1">
    <citation type="submission" date="2021-06" db="EMBL/GenBank/DDBJ databases">
        <authorList>
            <person name="Kallberg Y."/>
            <person name="Tangrot J."/>
            <person name="Rosling A."/>
        </authorList>
    </citation>
    <scope>NUCLEOTIDE SEQUENCE</scope>
    <source>
        <strain evidence="2">MT106</strain>
    </source>
</reference>
<dbReference type="OrthoDB" id="8119704at2759"/>
<evidence type="ECO:0000313" key="2">
    <source>
        <dbReference type="EMBL" id="CAG8601595.1"/>
    </source>
</evidence>
<gene>
    <name evidence="2" type="ORF">AGERDE_LOCUS9131</name>
</gene>
<name>A0A9N9CIV7_9GLOM</name>
<feature type="domain" description="AB hydrolase-1" evidence="1">
    <location>
        <begin position="33"/>
        <end position="268"/>
    </location>
</feature>
<dbReference type="PANTHER" id="PTHR43433">
    <property type="entry name" value="HYDROLASE, ALPHA/BETA FOLD FAMILY PROTEIN"/>
    <property type="match status" value="1"/>
</dbReference>
<protein>
    <submittedName>
        <fullName evidence="2">12697_t:CDS:1</fullName>
    </submittedName>
</protein>
<comment type="caution">
    <text evidence="2">The sequence shown here is derived from an EMBL/GenBank/DDBJ whole genome shotgun (WGS) entry which is preliminary data.</text>
</comment>
<dbReference type="Pfam" id="PF00561">
    <property type="entry name" value="Abhydrolase_1"/>
    <property type="match status" value="1"/>
</dbReference>
<dbReference type="AlphaFoldDB" id="A0A9N9CIV7"/>
<dbReference type="InterPro" id="IPR029058">
    <property type="entry name" value="AB_hydrolase_fold"/>
</dbReference>
<dbReference type="SUPFAM" id="SSF53474">
    <property type="entry name" value="alpha/beta-Hydrolases"/>
    <property type="match status" value="1"/>
</dbReference>
<dbReference type="PANTHER" id="PTHR43433:SF5">
    <property type="entry name" value="AB HYDROLASE-1 DOMAIN-CONTAINING PROTEIN"/>
    <property type="match status" value="1"/>
</dbReference>
<dbReference type="Proteomes" id="UP000789831">
    <property type="component" value="Unassembled WGS sequence"/>
</dbReference>
<dbReference type="PRINTS" id="PR00111">
    <property type="entry name" value="ABHYDROLASE"/>
</dbReference>
<organism evidence="2 3">
    <name type="scientific">Ambispora gerdemannii</name>
    <dbReference type="NCBI Taxonomy" id="144530"/>
    <lineage>
        <taxon>Eukaryota</taxon>
        <taxon>Fungi</taxon>
        <taxon>Fungi incertae sedis</taxon>
        <taxon>Mucoromycota</taxon>
        <taxon>Glomeromycotina</taxon>
        <taxon>Glomeromycetes</taxon>
        <taxon>Archaeosporales</taxon>
        <taxon>Ambisporaceae</taxon>
        <taxon>Ambispora</taxon>
    </lineage>
</organism>
<dbReference type="Gene3D" id="3.40.50.1820">
    <property type="entry name" value="alpha/beta hydrolase"/>
    <property type="match status" value="1"/>
</dbReference>
<evidence type="ECO:0000313" key="3">
    <source>
        <dbReference type="Proteomes" id="UP000789831"/>
    </source>
</evidence>
<sequence>MANQTRFFHQSESIKIAYQILDNGNQETKNQIPLIMIMGLNGLKEDFSPLSDELARNRQVLIFDNPGIGESQQPIETSMTIEDLAKVVFMLAGYVKWKRFCLLGYSMGGMVALTAALNTSPGFKIEKLVLCSTTSKTIFSEYIEGLKSFDKQSFTPEQKKKFVLKMLEINFAKEWIEANPSVYAQIVESEMKSTNRKSPAVIVKQTQAIDKFDAESEINDILIPTLILHGDKDNLIPIYNGEAIHRRMSNSKFVALENVGHLFYIEHPGSAKIIGAFLASED</sequence>
<accession>A0A9N9CIV7</accession>
<dbReference type="EMBL" id="CAJVPL010002172">
    <property type="protein sequence ID" value="CAG8601595.1"/>
    <property type="molecule type" value="Genomic_DNA"/>
</dbReference>
<dbReference type="InterPro" id="IPR050471">
    <property type="entry name" value="AB_hydrolase"/>
</dbReference>
<proteinExistence type="predicted"/>
<keyword evidence="3" id="KW-1185">Reference proteome</keyword>
<dbReference type="InterPro" id="IPR000073">
    <property type="entry name" value="AB_hydrolase_1"/>
</dbReference>
<evidence type="ECO:0000259" key="1">
    <source>
        <dbReference type="Pfam" id="PF00561"/>
    </source>
</evidence>